<evidence type="ECO:0000313" key="2">
    <source>
        <dbReference type="Proteomes" id="UP000237105"/>
    </source>
</evidence>
<gene>
    <name evidence="1" type="ORF">PanWU01x14_006630</name>
</gene>
<dbReference type="AlphaFoldDB" id="A0A2P5E3V3"/>
<dbReference type="EMBL" id="JXTB01000002">
    <property type="protein sequence ID" value="PON80213.1"/>
    <property type="molecule type" value="Genomic_DNA"/>
</dbReference>
<comment type="caution">
    <text evidence="1">The sequence shown here is derived from an EMBL/GenBank/DDBJ whole genome shotgun (WGS) entry which is preliminary data.</text>
</comment>
<reference evidence="2" key="1">
    <citation type="submission" date="2016-06" db="EMBL/GenBank/DDBJ databases">
        <title>Parallel loss of symbiosis genes in relatives of nitrogen-fixing non-legume Parasponia.</title>
        <authorList>
            <person name="Van Velzen R."/>
            <person name="Holmer R."/>
            <person name="Bu F."/>
            <person name="Rutten L."/>
            <person name="Van Zeijl A."/>
            <person name="Liu W."/>
            <person name="Santuari L."/>
            <person name="Cao Q."/>
            <person name="Sharma T."/>
            <person name="Shen D."/>
            <person name="Roswanjaya Y."/>
            <person name="Wardhani T."/>
            <person name="Kalhor M.S."/>
            <person name="Jansen J."/>
            <person name="Van den Hoogen J."/>
            <person name="Gungor B."/>
            <person name="Hartog M."/>
            <person name="Hontelez J."/>
            <person name="Verver J."/>
            <person name="Yang W.-C."/>
            <person name="Schijlen E."/>
            <person name="Repin R."/>
            <person name="Schilthuizen M."/>
            <person name="Schranz E."/>
            <person name="Heidstra R."/>
            <person name="Miyata K."/>
            <person name="Fedorova E."/>
            <person name="Kohlen W."/>
            <person name="Bisseling T."/>
            <person name="Smit S."/>
            <person name="Geurts R."/>
        </authorList>
    </citation>
    <scope>NUCLEOTIDE SEQUENCE [LARGE SCALE GENOMIC DNA]</scope>
    <source>
        <strain evidence="2">cv. WU1-14</strain>
    </source>
</reference>
<proteinExistence type="predicted"/>
<evidence type="ECO:0000313" key="1">
    <source>
        <dbReference type="EMBL" id="PON80213.1"/>
    </source>
</evidence>
<name>A0A2P5E3V3_PARAD</name>
<sequence>TLSSQREYMNWHYNQLSSKQLSNQKNQLIHTSSSTETYLQWIVNMNPIRCITLLINNSYKKDKRAKTRVSGPFTYTGNYILHHLRKTKKKKKGYILLLYPN</sequence>
<feature type="non-terminal residue" evidence="1">
    <location>
        <position position="1"/>
    </location>
</feature>
<dbReference type="Proteomes" id="UP000237105">
    <property type="component" value="Unassembled WGS sequence"/>
</dbReference>
<protein>
    <submittedName>
        <fullName evidence="1">Uncharacterized protein</fullName>
    </submittedName>
</protein>
<accession>A0A2P5E3V3</accession>
<keyword evidence="2" id="KW-1185">Reference proteome</keyword>
<organism evidence="1 2">
    <name type="scientific">Parasponia andersonii</name>
    <name type="common">Sponia andersonii</name>
    <dbReference type="NCBI Taxonomy" id="3476"/>
    <lineage>
        <taxon>Eukaryota</taxon>
        <taxon>Viridiplantae</taxon>
        <taxon>Streptophyta</taxon>
        <taxon>Embryophyta</taxon>
        <taxon>Tracheophyta</taxon>
        <taxon>Spermatophyta</taxon>
        <taxon>Magnoliopsida</taxon>
        <taxon>eudicotyledons</taxon>
        <taxon>Gunneridae</taxon>
        <taxon>Pentapetalae</taxon>
        <taxon>rosids</taxon>
        <taxon>fabids</taxon>
        <taxon>Rosales</taxon>
        <taxon>Cannabaceae</taxon>
        <taxon>Parasponia</taxon>
    </lineage>
</organism>